<dbReference type="SMART" id="SM00034">
    <property type="entry name" value="CLECT"/>
    <property type="match status" value="1"/>
</dbReference>
<evidence type="ECO:0000313" key="4">
    <source>
        <dbReference type="Proteomes" id="UP001487740"/>
    </source>
</evidence>
<feature type="chain" id="PRO_5043676587" description="C-type lectin domain-containing protein" evidence="1">
    <location>
        <begin position="25"/>
        <end position="164"/>
    </location>
</feature>
<evidence type="ECO:0000313" key="3">
    <source>
        <dbReference type="EMBL" id="KAK8390573.1"/>
    </source>
</evidence>
<protein>
    <recommendedName>
        <fullName evidence="2">C-type lectin domain-containing protein</fullName>
    </recommendedName>
</protein>
<accession>A0AAW0TU42</accession>
<sequence length="164" mass="18536">MEDRKMITFLVVVWVAALMTATSATKVSCNGGFVLIGGTTCIKVFEEIKTWEEARDACKSTENFDTGSPHLARINDCSLLSSLFSYVRYQLRLNADLWLGGSDSVKEGEWRWENDELVPVGIPFWHPLQPDGGPQENFLVFAHNGFFADGHKDRKYGYICQYQS</sequence>
<keyword evidence="1" id="KW-0732">Signal</keyword>
<dbReference type="PANTHER" id="PTHR22801">
    <property type="entry name" value="LITHOSTATHINE"/>
    <property type="match status" value="1"/>
</dbReference>
<dbReference type="InterPro" id="IPR001304">
    <property type="entry name" value="C-type_lectin-like"/>
</dbReference>
<organism evidence="3 4">
    <name type="scientific">Scylla paramamosain</name>
    <name type="common">Mud crab</name>
    <dbReference type="NCBI Taxonomy" id="85552"/>
    <lineage>
        <taxon>Eukaryota</taxon>
        <taxon>Metazoa</taxon>
        <taxon>Ecdysozoa</taxon>
        <taxon>Arthropoda</taxon>
        <taxon>Crustacea</taxon>
        <taxon>Multicrustacea</taxon>
        <taxon>Malacostraca</taxon>
        <taxon>Eumalacostraca</taxon>
        <taxon>Eucarida</taxon>
        <taxon>Decapoda</taxon>
        <taxon>Pleocyemata</taxon>
        <taxon>Brachyura</taxon>
        <taxon>Eubrachyura</taxon>
        <taxon>Portunoidea</taxon>
        <taxon>Portunidae</taxon>
        <taxon>Portuninae</taxon>
        <taxon>Scylla</taxon>
    </lineage>
</organism>
<comment type="caution">
    <text evidence="3">The sequence shown here is derived from an EMBL/GenBank/DDBJ whole genome shotgun (WGS) entry which is preliminary data.</text>
</comment>
<proteinExistence type="predicted"/>
<dbReference type="InterPro" id="IPR050801">
    <property type="entry name" value="Ca-Dep_Lectins_ImmuneDev"/>
</dbReference>
<dbReference type="InterPro" id="IPR016187">
    <property type="entry name" value="CTDL_fold"/>
</dbReference>
<dbReference type="AlphaFoldDB" id="A0AAW0TU42"/>
<dbReference type="PROSITE" id="PS50041">
    <property type="entry name" value="C_TYPE_LECTIN_2"/>
    <property type="match status" value="1"/>
</dbReference>
<feature type="domain" description="C-type lectin" evidence="2">
    <location>
        <begin position="37"/>
        <end position="161"/>
    </location>
</feature>
<evidence type="ECO:0000259" key="2">
    <source>
        <dbReference type="PROSITE" id="PS50041"/>
    </source>
</evidence>
<dbReference type="EMBL" id="JARAKH010000025">
    <property type="protein sequence ID" value="KAK8390573.1"/>
    <property type="molecule type" value="Genomic_DNA"/>
</dbReference>
<name>A0AAW0TU42_SCYPA</name>
<keyword evidence="4" id="KW-1185">Reference proteome</keyword>
<dbReference type="SUPFAM" id="SSF56436">
    <property type="entry name" value="C-type lectin-like"/>
    <property type="match status" value="1"/>
</dbReference>
<reference evidence="3 4" key="1">
    <citation type="submission" date="2023-03" db="EMBL/GenBank/DDBJ databases">
        <title>High-quality genome of Scylla paramamosain provides insights in environmental adaptation.</title>
        <authorList>
            <person name="Zhang L."/>
        </authorList>
    </citation>
    <scope>NUCLEOTIDE SEQUENCE [LARGE SCALE GENOMIC DNA]</scope>
    <source>
        <strain evidence="3">LZ_2023a</strain>
        <tissue evidence="3">Muscle</tissue>
    </source>
</reference>
<dbReference type="Gene3D" id="3.10.100.10">
    <property type="entry name" value="Mannose-Binding Protein A, subunit A"/>
    <property type="match status" value="1"/>
</dbReference>
<dbReference type="Proteomes" id="UP001487740">
    <property type="component" value="Unassembled WGS sequence"/>
</dbReference>
<gene>
    <name evidence="3" type="ORF">O3P69_010337</name>
</gene>
<feature type="signal peptide" evidence="1">
    <location>
        <begin position="1"/>
        <end position="24"/>
    </location>
</feature>
<dbReference type="CDD" id="cd00037">
    <property type="entry name" value="CLECT"/>
    <property type="match status" value="1"/>
</dbReference>
<dbReference type="InterPro" id="IPR016186">
    <property type="entry name" value="C-type_lectin-like/link_sf"/>
</dbReference>
<dbReference type="PANTHER" id="PTHR22801:SF63">
    <property type="entry name" value="C-TYPE LECTIN DOMAIN-CONTAINING PROTEIN"/>
    <property type="match status" value="1"/>
</dbReference>
<evidence type="ECO:0000256" key="1">
    <source>
        <dbReference type="SAM" id="SignalP"/>
    </source>
</evidence>
<dbReference type="Pfam" id="PF00059">
    <property type="entry name" value="Lectin_C"/>
    <property type="match status" value="1"/>
</dbReference>